<reference evidence="1 2" key="1">
    <citation type="submission" date="2023-02" db="EMBL/GenBank/DDBJ databases">
        <title>Streptomyces sp. SCA4-21 with antifungal activity against Fusarium oxysporum f. sp. cubense, Streptomyces sp. SCA2-17 with antifungal activity against Fusarium oxysporum f. sp. cubense.</title>
        <authorList>
            <person name="Qi D."/>
        </authorList>
    </citation>
    <scope>NUCLEOTIDE SEQUENCE [LARGE SCALE GENOMIC DNA]</scope>
    <source>
        <strain evidence="1 2">SCA4-21</strain>
    </source>
</reference>
<name>A0ABY9V8G5_9ACTN</name>
<protein>
    <submittedName>
        <fullName evidence="1">Uncharacterized protein</fullName>
    </submittedName>
</protein>
<organism evidence="1 2">
    <name type="scientific">Streptomyces luomodiensis</name>
    <dbReference type="NCBI Taxonomy" id="3026192"/>
    <lineage>
        <taxon>Bacteria</taxon>
        <taxon>Bacillati</taxon>
        <taxon>Actinomycetota</taxon>
        <taxon>Actinomycetes</taxon>
        <taxon>Kitasatosporales</taxon>
        <taxon>Streptomycetaceae</taxon>
        <taxon>Streptomyces</taxon>
    </lineage>
</organism>
<dbReference type="EMBL" id="CP117522">
    <property type="protein sequence ID" value="WNF01212.1"/>
    <property type="molecule type" value="Genomic_DNA"/>
</dbReference>
<evidence type="ECO:0000313" key="1">
    <source>
        <dbReference type="EMBL" id="WNF01212.1"/>
    </source>
</evidence>
<sequence>MDDVDEVASGAARVREPLETDVVTAQREFMELVEPGETTRMGSPCPATLASSAATRLQAIMASTQFPSSGVAVERVFQQLVRGRSAQDHPHPADRC</sequence>
<dbReference type="RefSeq" id="WP_311039535.1">
    <property type="nucleotide sequence ID" value="NZ_CP117522.1"/>
</dbReference>
<gene>
    <name evidence="1" type="ORF">PS467_40650</name>
</gene>
<evidence type="ECO:0000313" key="2">
    <source>
        <dbReference type="Proteomes" id="UP001305606"/>
    </source>
</evidence>
<dbReference type="Proteomes" id="UP001305606">
    <property type="component" value="Chromosome"/>
</dbReference>
<accession>A0ABY9V8G5</accession>
<keyword evidence="2" id="KW-1185">Reference proteome</keyword>
<proteinExistence type="predicted"/>